<gene>
    <name evidence="3" type="primary">Bpifb4_0</name>
    <name evidence="3" type="ORF">EUDELE_R08379</name>
</gene>
<proteinExistence type="predicted"/>
<dbReference type="SMART" id="SM00328">
    <property type="entry name" value="BPI1"/>
    <property type="match status" value="1"/>
</dbReference>
<dbReference type="PANTHER" id="PTHR46019:SF4">
    <property type="entry name" value="BPI FOLD-CONTAINING FAMILY B MEMBER 4"/>
    <property type="match status" value="1"/>
</dbReference>
<dbReference type="Pfam" id="PF01273">
    <property type="entry name" value="LBP_BPI_CETP"/>
    <property type="match status" value="1"/>
</dbReference>
<comment type="caution">
    <text evidence="3">The sequence shown here is derived from an EMBL/GenBank/DDBJ whole genome shotgun (WGS) entry which is preliminary data.</text>
</comment>
<evidence type="ECO:0000259" key="1">
    <source>
        <dbReference type="SMART" id="SM00328"/>
    </source>
</evidence>
<name>A0A7K7V157_EUDEL</name>
<keyword evidence="4" id="KW-1185">Reference proteome</keyword>
<feature type="non-terminal residue" evidence="3">
    <location>
        <position position="1"/>
    </location>
</feature>
<feature type="domain" description="Lipid-binding serum glycoprotein C-terminal" evidence="2">
    <location>
        <begin position="221"/>
        <end position="423"/>
    </location>
</feature>
<evidence type="ECO:0000313" key="4">
    <source>
        <dbReference type="Proteomes" id="UP000533954"/>
    </source>
</evidence>
<dbReference type="AlphaFoldDB" id="A0A7K7V157"/>
<dbReference type="InterPro" id="IPR001124">
    <property type="entry name" value="Lipid-bd_serum_glycop_C"/>
</dbReference>
<dbReference type="SMART" id="SM00329">
    <property type="entry name" value="BPI2"/>
    <property type="match status" value="1"/>
</dbReference>
<evidence type="ECO:0000259" key="2">
    <source>
        <dbReference type="SMART" id="SM00329"/>
    </source>
</evidence>
<accession>A0A7K7V157</accession>
<dbReference type="InterPro" id="IPR017943">
    <property type="entry name" value="Bactericidal_perm-incr_a/b_dom"/>
</dbReference>
<dbReference type="GO" id="GO:0008289">
    <property type="term" value="F:lipid binding"/>
    <property type="evidence" value="ECO:0007669"/>
    <property type="project" value="InterPro"/>
</dbReference>
<sequence length="425" mass="44701">GAQGAGGLLGRGGLLGVLGEGGLLGTVQGLTGLRVVELTLPRVSLRLLPGVGVHLNLYTRASISARSLLGFLDLEVEVNVTARARLTMGGPGSPRLVLETCDTLLGGIHMRLLRGLLPIVDNLLASVLNRLLPSLLCPVVDVALGLVNDQLELAKSLVPLGLLGSIQYTVSSLPLVTGQFLEVDLNTVVGRVAGGLVDHPLGQAEAAALPPRVPMPPLPPMPDTSSSQLGLSVNFLGSVLAALQKQGVLDLDISSGMFPELPPLTTSTLGALVPAVFQAYPESHELLLKVAVPKAPVVTLKKNKGVIRLTATVDMVVLHPTDVQKSLCLLQADAALLAQFSVQEHRLRISVTLEKTELFLVSSSIGDFDTSLLDVLVEKIFNVAFLPSMNTLLGRGIPLPKLLNIDFSNADVDVIEVSVWVARST</sequence>
<reference evidence="3 4" key="1">
    <citation type="submission" date="2019-09" db="EMBL/GenBank/DDBJ databases">
        <title>Bird 10,000 Genomes (B10K) Project - Family phase.</title>
        <authorList>
            <person name="Zhang G."/>
        </authorList>
    </citation>
    <scope>NUCLEOTIDE SEQUENCE [LARGE SCALE GENOMIC DNA]</scope>
    <source>
        <strain evidence="3">B10K-LSUMZ-16893</strain>
    </source>
</reference>
<dbReference type="PANTHER" id="PTHR46019">
    <property type="entry name" value="BPI FOLD-CONTAINING FAMILY B MEMBER 4-RELATED"/>
    <property type="match status" value="1"/>
</dbReference>
<dbReference type="EMBL" id="VZSX01000026">
    <property type="protein sequence ID" value="NXA34241.1"/>
    <property type="molecule type" value="Genomic_DNA"/>
</dbReference>
<protein>
    <submittedName>
        <fullName evidence="3">BPIB4 protein</fullName>
    </submittedName>
</protein>
<feature type="non-terminal residue" evidence="3">
    <location>
        <position position="425"/>
    </location>
</feature>
<organism evidence="3 4">
    <name type="scientific">Eudromia elegans</name>
    <name type="common">Elegant crested-tinamou</name>
    <dbReference type="NCBI Taxonomy" id="8805"/>
    <lineage>
        <taxon>Eukaryota</taxon>
        <taxon>Metazoa</taxon>
        <taxon>Chordata</taxon>
        <taxon>Craniata</taxon>
        <taxon>Vertebrata</taxon>
        <taxon>Euteleostomi</taxon>
        <taxon>Archelosauria</taxon>
        <taxon>Archosauria</taxon>
        <taxon>Dinosauria</taxon>
        <taxon>Saurischia</taxon>
        <taxon>Theropoda</taxon>
        <taxon>Coelurosauria</taxon>
        <taxon>Aves</taxon>
        <taxon>Palaeognathae</taxon>
        <taxon>Tinamiformes</taxon>
        <taxon>Tinamidae</taxon>
        <taxon>Eudromia</taxon>
    </lineage>
</organism>
<dbReference type="Proteomes" id="UP000533954">
    <property type="component" value="Unassembled WGS sequence"/>
</dbReference>
<feature type="domain" description="Lipid-binding serum glycoprotein N-terminal" evidence="1">
    <location>
        <begin position="3"/>
        <end position="194"/>
    </location>
</feature>
<dbReference type="OrthoDB" id="9905567at2759"/>
<dbReference type="SUPFAM" id="SSF55394">
    <property type="entry name" value="Bactericidal permeability-increasing protein, BPI"/>
    <property type="match status" value="2"/>
</dbReference>
<dbReference type="InterPro" id="IPR051660">
    <property type="entry name" value="BPI_fold-BPI/LBP"/>
</dbReference>
<dbReference type="Pfam" id="PF02886">
    <property type="entry name" value="LBP_BPI_CETP_C"/>
    <property type="match status" value="1"/>
</dbReference>
<dbReference type="Gene3D" id="3.15.10.10">
    <property type="entry name" value="Bactericidal permeability-increasing protein, domain 1"/>
    <property type="match status" value="1"/>
</dbReference>
<dbReference type="Gene3D" id="3.15.20.10">
    <property type="entry name" value="Bactericidal permeability-increasing protein, domain 2"/>
    <property type="match status" value="1"/>
</dbReference>
<evidence type="ECO:0000313" key="3">
    <source>
        <dbReference type="EMBL" id="NXA34241.1"/>
    </source>
</evidence>
<dbReference type="InterPro" id="IPR017942">
    <property type="entry name" value="Lipid-bd_serum_glycop_N"/>
</dbReference>